<gene>
    <name evidence="2" type="ORF">NLJ89_g12388</name>
</gene>
<evidence type="ECO:0000256" key="1">
    <source>
        <dbReference type="SAM" id="MobiDB-lite"/>
    </source>
</evidence>
<dbReference type="Proteomes" id="UP001148786">
    <property type="component" value="Unassembled WGS sequence"/>
</dbReference>
<reference evidence="2" key="1">
    <citation type="submission" date="2022-07" db="EMBL/GenBank/DDBJ databases">
        <title>Genome Sequence of Agrocybe chaxingu.</title>
        <authorList>
            <person name="Buettner E."/>
        </authorList>
    </citation>
    <scope>NUCLEOTIDE SEQUENCE</scope>
    <source>
        <strain evidence="2">MP-N11</strain>
    </source>
</reference>
<feature type="compositionally biased region" description="Gly residues" evidence="1">
    <location>
        <begin position="113"/>
        <end position="124"/>
    </location>
</feature>
<protein>
    <submittedName>
        <fullName evidence="2">Uncharacterized protein</fullName>
    </submittedName>
</protein>
<dbReference type="AlphaFoldDB" id="A0A9W8MNJ1"/>
<comment type="caution">
    <text evidence="2">The sequence shown here is derived from an EMBL/GenBank/DDBJ whole genome shotgun (WGS) entry which is preliminary data.</text>
</comment>
<accession>A0A9W8MNJ1</accession>
<feature type="region of interest" description="Disordered" evidence="1">
    <location>
        <begin position="109"/>
        <end position="176"/>
    </location>
</feature>
<evidence type="ECO:0000313" key="2">
    <source>
        <dbReference type="EMBL" id="KAJ3478132.1"/>
    </source>
</evidence>
<organism evidence="2 3">
    <name type="scientific">Agrocybe chaxingu</name>
    <dbReference type="NCBI Taxonomy" id="84603"/>
    <lineage>
        <taxon>Eukaryota</taxon>
        <taxon>Fungi</taxon>
        <taxon>Dikarya</taxon>
        <taxon>Basidiomycota</taxon>
        <taxon>Agaricomycotina</taxon>
        <taxon>Agaricomycetes</taxon>
        <taxon>Agaricomycetidae</taxon>
        <taxon>Agaricales</taxon>
        <taxon>Agaricineae</taxon>
        <taxon>Strophariaceae</taxon>
        <taxon>Agrocybe</taxon>
    </lineage>
</organism>
<dbReference type="EMBL" id="JANKHO010004205">
    <property type="protein sequence ID" value="KAJ3478132.1"/>
    <property type="molecule type" value="Genomic_DNA"/>
</dbReference>
<keyword evidence="3" id="KW-1185">Reference proteome</keyword>
<name>A0A9W8MNJ1_9AGAR</name>
<proteinExistence type="predicted"/>
<sequence>MSNQVLDQTRAWQMQMQQQQYRPNAAQDMNHHNQAQVSSFSPFESPPGPFIVSIITQPILRIRGSLVIADLMKRQQAVRQQHLAQQLQHQQQQQQQQQHPQQQQPFLNAGMAQMGGGPVMGGNGQQPFHDAASGHPQQNHMQGGFQNTGAESLPASRTPARVDQHGPESATAKRPS</sequence>
<evidence type="ECO:0000313" key="3">
    <source>
        <dbReference type="Proteomes" id="UP001148786"/>
    </source>
</evidence>
<feature type="compositionally biased region" description="Polar residues" evidence="1">
    <location>
        <begin position="135"/>
        <end position="150"/>
    </location>
</feature>